<dbReference type="Pfam" id="PF22619">
    <property type="entry name" value="DNA_polI_exo1"/>
    <property type="match status" value="1"/>
</dbReference>
<evidence type="ECO:0000256" key="10">
    <source>
        <dbReference type="ARBA" id="ARBA00049244"/>
    </source>
</evidence>
<dbReference type="EC" id="2.7.7.7" evidence="11 12"/>
<dbReference type="InterPro" id="IPR008918">
    <property type="entry name" value="HhH2"/>
</dbReference>
<dbReference type="InterPro" id="IPR036397">
    <property type="entry name" value="RNaseH_sf"/>
</dbReference>
<dbReference type="Proteomes" id="UP000198976">
    <property type="component" value="Chromosome I"/>
</dbReference>
<organism evidence="16 17">
    <name type="scientific">Schaalia radingae</name>
    <dbReference type="NCBI Taxonomy" id="131110"/>
    <lineage>
        <taxon>Bacteria</taxon>
        <taxon>Bacillati</taxon>
        <taxon>Actinomycetota</taxon>
        <taxon>Actinomycetes</taxon>
        <taxon>Actinomycetales</taxon>
        <taxon>Actinomycetaceae</taxon>
        <taxon>Schaalia</taxon>
    </lineage>
</organism>
<keyword evidence="3 12" id="KW-0548">Nucleotidyltransferase</keyword>
<evidence type="ECO:0000313" key="16">
    <source>
        <dbReference type="EMBL" id="SDT93611.1"/>
    </source>
</evidence>
<dbReference type="InterPro" id="IPR043502">
    <property type="entry name" value="DNA/RNA_pol_sf"/>
</dbReference>
<dbReference type="SMART" id="SM00279">
    <property type="entry name" value="HhH2"/>
    <property type="match status" value="1"/>
</dbReference>
<evidence type="ECO:0000256" key="9">
    <source>
        <dbReference type="ARBA" id="ARBA00023204"/>
    </source>
</evidence>
<evidence type="ECO:0000256" key="8">
    <source>
        <dbReference type="ARBA" id="ARBA00023125"/>
    </source>
</evidence>
<dbReference type="CDD" id="cd09898">
    <property type="entry name" value="H3TH_53EXO"/>
    <property type="match status" value="1"/>
</dbReference>
<sequence length="941" mass="104070">MAYRAFYAMRSGNFQTSTGQDTSAVFGFIRMLTKILKDENPTRVAVAFDVSRHSFRTDKYPEYKGTRDETPPEFHGQVDLIDAFLEAMGICRLRKDNIEADDILATLAHTASQQGLDVVVASGDRDAFQMANEHVTILYPGQSMSDLRRMTPEAIEDKYGVPPQHYPELAALVGETADNLPGVPGVGPKTAATWINKFDGLENVLARADEIGGKRGADLRAHIDDVRRNRSLNRLLTDVDLGITLDDLYRRPTEHSEAMSLCDSLEFGPGTRREIVSVASIALNPSAPDALVNSGGSTADEGGAEESLILDDVEIIRADANTNVQQVLATFEAETSVGIWCEGVANPPLPDLEHLAIASGMKVLLIDAREVTTEQTAQCTQWLAHLTRPLIAHDLKTLVHMMRAWDVETLPVTFDVALGAYLLRPEQRSYAIDDLAEQYLGVHITALEEEESGQQMLDLDGESEEKQAAARRQMAQRAAVLPHVADALRRAMNDDERTLLDDVEQPVARMLERMEHVGIAIDSEELDLQRQELSKAVEGAAQRAYDAIGHTVNLSSPKQLQQVLFDELDMPRTKKTKTGYTTNAEALETLFAKTRHPFLEHLLTHRDRIKLSQMTQSLHSAIADDGRIHTTFSQIATATGRLASSEPNLQNIPARTPDGMRIRHAFVAGEGWQSLMSVDYSQIEMRIMAHLSNDEGLIDAFNSGEDLHRTMASMVFDTPVDQVTSEQRSRIKATSYGLAYGLSSYGLSAQLGIGVPEAAELRERYFERFGGVRDYLDGIVEQAQKDGFTQTMFGRRRYLPDLISDNRQRREIAKRAALNAPIQGSAADIIKIAMVGVDSALRDEKLRSRILLQIHDELILEIAEGEAVHVEELVRENMAYPPLPHGLQTARAPQSDDDGDVEPTGQEEATDHTRAEHPVLALRVPLDVAVGIGHSWKEAAH</sequence>
<comment type="function">
    <text evidence="12">In addition to polymerase activity, this DNA polymerase exhibits 5'-3' exonuclease activity.</text>
</comment>
<keyword evidence="9 12" id="KW-0234">DNA repair</keyword>
<evidence type="ECO:0000313" key="17">
    <source>
        <dbReference type="Proteomes" id="UP000198976"/>
    </source>
</evidence>
<dbReference type="Gene3D" id="1.20.1060.10">
    <property type="entry name" value="Taq DNA Polymerase, Chain T, domain 4"/>
    <property type="match status" value="1"/>
</dbReference>
<dbReference type="SUPFAM" id="SSF56672">
    <property type="entry name" value="DNA/RNA polymerases"/>
    <property type="match status" value="1"/>
</dbReference>
<reference evidence="16 17" key="1">
    <citation type="submission" date="2016-10" db="EMBL/GenBank/DDBJ databases">
        <authorList>
            <person name="Varghese N."/>
            <person name="Submissions S."/>
        </authorList>
    </citation>
    <scope>NUCLEOTIDE SEQUENCE [LARGE SCALE GENOMIC DNA]</scope>
    <source>
        <strain evidence="16 17">DSM 9169</strain>
    </source>
</reference>
<keyword evidence="17" id="KW-1185">Reference proteome</keyword>
<dbReference type="EMBL" id="LT629792">
    <property type="protein sequence ID" value="SDT93611.1"/>
    <property type="molecule type" value="Genomic_DNA"/>
</dbReference>
<evidence type="ECO:0000256" key="5">
    <source>
        <dbReference type="ARBA" id="ARBA00022763"/>
    </source>
</evidence>
<evidence type="ECO:0000259" key="14">
    <source>
        <dbReference type="SMART" id="SM00475"/>
    </source>
</evidence>
<dbReference type="InterPro" id="IPR054690">
    <property type="entry name" value="DNA_polI_exonuclease"/>
</dbReference>
<keyword evidence="4 12" id="KW-0235">DNA replication</keyword>
<dbReference type="Pfam" id="PF00476">
    <property type="entry name" value="DNA_pol_A"/>
    <property type="match status" value="1"/>
</dbReference>
<dbReference type="InterPro" id="IPR001098">
    <property type="entry name" value="DNA-dir_DNA_pol_A_palm_dom"/>
</dbReference>
<dbReference type="CDD" id="cd09859">
    <property type="entry name" value="PIN_53EXO"/>
    <property type="match status" value="1"/>
</dbReference>
<evidence type="ECO:0000256" key="13">
    <source>
        <dbReference type="SAM" id="MobiDB-lite"/>
    </source>
</evidence>
<evidence type="ECO:0000259" key="15">
    <source>
        <dbReference type="SMART" id="SM00482"/>
    </source>
</evidence>
<dbReference type="InterPro" id="IPR002298">
    <property type="entry name" value="DNA_polymerase_A"/>
</dbReference>
<dbReference type="CDD" id="cd06140">
    <property type="entry name" value="DNA_polA_I_Bacillus_like_exo"/>
    <property type="match status" value="1"/>
</dbReference>
<dbReference type="SMART" id="SM00475">
    <property type="entry name" value="53EXOc"/>
    <property type="match status" value="1"/>
</dbReference>
<accession>A0ABY0V7B8</accession>
<dbReference type="SUPFAM" id="SSF53098">
    <property type="entry name" value="Ribonuclease H-like"/>
    <property type="match status" value="1"/>
</dbReference>
<dbReference type="Pfam" id="PF02739">
    <property type="entry name" value="5_3_exonuc_N"/>
    <property type="match status" value="1"/>
</dbReference>
<feature type="region of interest" description="Disordered" evidence="13">
    <location>
        <begin position="881"/>
        <end position="914"/>
    </location>
</feature>
<dbReference type="PRINTS" id="PR00868">
    <property type="entry name" value="DNAPOLI"/>
</dbReference>
<evidence type="ECO:0000256" key="7">
    <source>
        <dbReference type="ARBA" id="ARBA00022932"/>
    </source>
</evidence>
<feature type="domain" description="DNA-directed DNA polymerase family A palm" evidence="15">
    <location>
        <begin position="659"/>
        <end position="866"/>
    </location>
</feature>
<dbReference type="InterPro" id="IPR002421">
    <property type="entry name" value="5-3_exonuclease"/>
</dbReference>
<dbReference type="SUPFAM" id="SSF88723">
    <property type="entry name" value="PIN domain-like"/>
    <property type="match status" value="1"/>
</dbReference>
<proteinExistence type="inferred from homology"/>
<feature type="domain" description="5'-3' exonuclease" evidence="14">
    <location>
        <begin position="1"/>
        <end position="251"/>
    </location>
</feature>
<keyword evidence="12" id="KW-0378">Hydrolase</keyword>
<dbReference type="Gene3D" id="3.30.70.370">
    <property type="match status" value="1"/>
</dbReference>
<evidence type="ECO:0000256" key="11">
    <source>
        <dbReference type="NCBIfam" id="TIGR00593"/>
    </source>
</evidence>
<dbReference type="Gene3D" id="1.10.150.20">
    <property type="entry name" value="5' to 3' exonuclease, C-terminal subdomain"/>
    <property type="match status" value="2"/>
</dbReference>
<dbReference type="NCBIfam" id="TIGR00593">
    <property type="entry name" value="pola"/>
    <property type="match status" value="1"/>
</dbReference>
<dbReference type="InterPro" id="IPR012337">
    <property type="entry name" value="RNaseH-like_sf"/>
</dbReference>
<dbReference type="PANTHER" id="PTHR10133">
    <property type="entry name" value="DNA POLYMERASE I"/>
    <property type="match status" value="1"/>
</dbReference>
<protein>
    <recommendedName>
        <fullName evidence="11 12">DNA polymerase I</fullName>
        <ecNumber evidence="11 12">2.7.7.7</ecNumber>
    </recommendedName>
</protein>
<dbReference type="InterPro" id="IPR020045">
    <property type="entry name" value="DNA_polI_H3TH"/>
</dbReference>
<dbReference type="SUPFAM" id="SSF47807">
    <property type="entry name" value="5' to 3' exonuclease, C-terminal subdomain"/>
    <property type="match status" value="1"/>
</dbReference>
<dbReference type="InterPro" id="IPR020046">
    <property type="entry name" value="5-3_exonucl_a-hlix_arch_N"/>
</dbReference>
<keyword evidence="5 12" id="KW-0227">DNA damage</keyword>
<keyword evidence="7 12" id="KW-0239">DNA-directed DNA polymerase</keyword>
<keyword evidence="8 12" id="KW-0238">DNA-binding</keyword>
<dbReference type="PANTHER" id="PTHR10133:SF27">
    <property type="entry name" value="DNA POLYMERASE NU"/>
    <property type="match status" value="1"/>
</dbReference>
<dbReference type="Gene3D" id="3.30.420.10">
    <property type="entry name" value="Ribonuclease H-like superfamily/Ribonuclease H"/>
    <property type="match status" value="1"/>
</dbReference>
<dbReference type="Pfam" id="PF01367">
    <property type="entry name" value="5_3_exonuc"/>
    <property type="match status" value="1"/>
</dbReference>
<dbReference type="CDD" id="cd08637">
    <property type="entry name" value="DNA_pol_A_pol_I_C"/>
    <property type="match status" value="1"/>
</dbReference>
<dbReference type="InterPro" id="IPR018320">
    <property type="entry name" value="DNA_polymerase_1"/>
</dbReference>
<evidence type="ECO:0000256" key="1">
    <source>
        <dbReference type="ARBA" id="ARBA00007705"/>
    </source>
</evidence>
<gene>
    <name evidence="12" type="primary">polA</name>
    <name evidence="16" type="ORF">SAMN04489714_1043</name>
</gene>
<keyword evidence="2 12" id="KW-0808">Transferase</keyword>
<evidence type="ECO:0000256" key="2">
    <source>
        <dbReference type="ARBA" id="ARBA00022679"/>
    </source>
</evidence>
<evidence type="ECO:0000256" key="12">
    <source>
        <dbReference type="RuleBase" id="RU004460"/>
    </source>
</evidence>
<dbReference type="InterPro" id="IPR036279">
    <property type="entry name" value="5-3_exonuclease_C_sf"/>
</dbReference>
<keyword evidence="6 12" id="KW-0269">Exonuclease</keyword>
<evidence type="ECO:0000256" key="4">
    <source>
        <dbReference type="ARBA" id="ARBA00022705"/>
    </source>
</evidence>
<dbReference type="Gene3D" id="3.40.50.1010">
    <property type="entry name" value="5'-nuclease"/>
    <property type="match status" value="1"/>
</dbReference>
<dbReference type="NCBIfam" id="NF004397">
    <property type="entry name" value="PRK05755.1"/>
    <property type="match status" value="1"/>
</dbReference>
<dbReference type="InterPro" id="IPR029060">
    <property type="entry name" value="PIN-like_dom_sf"/>
</dbReference>
<evidence type="ECO:0000256" key="3">
    <source>
        <dbReference type="ARBA" id="ARBA00022695"/>
    </source>
</evidence>
<evidence type="ECO:0000256" key="6">
    <source>
        <dbReference type="ARBA" id="ARBA00022839"/>
    </source>
</evidence>
<keyword evidence="6 12" id="KW-0540">Nuclease</keyword>
<dbReference type="SMART" id="SM00482">
    <property type="entry name" value="POLAc"/>
    <property type="match status" value="1"/>
</dbReference>
<comment type="similarity">
    <text evidence="1 12">Belongs to the DNA polymerase type-A family.</text>
</comment>
<comment type="catalytic activity">
    <reaction evidence="10 12">
        <text>DNA(n) + a 2'-deoxyribonucleoside 5'-triphosphate = DNA(n+1) + diphosphate</text>
        <dbReference type="Rhea" id="RHEA:22508"/>
        <dbReference type="Rhea" id="RHEA-COMP:17339"/>
        <dbReference type="Rhea" id="RHEA-COMP:17340"/>
        <dbReference type="ChEBI" id="CHEBI:33019"/>
        <dbReference type="ChEBI" id="CHEBI:61560"/>
        <dbReference type="ChEBI" id="CHEBI:173112"/>
        <dbReference type="EC" id="2.7.7.7"/>
    </reaction>
</comment>
<name>A0ABY0V7B8_9ACTO</name>